<comment type="caution">
    <text evidence="3">The sequence shown here is derived from an EMBL/GenBank/DDBJ whole genome shotgun (WGS) entry which is preliminary data.</text>
</comment>
<sequence length="167" mass="18522">MLLLKGAELEVSGTQLPRVLPWLFFLSAILARFLWRVVIIWRSSKEPQRGCVQRVLELQEDYSGQARIFGCPVVNLGAGFLSTSHRSSPLFTDEIISMSKKRKFCQRGSAAQSSIFQSGGPPPKGSKARQFTNSKSKSALRRALLVCTTGPETYICDVTNLTNLTIK</sequence>
<feature type="region of interest" description="Disordered" evidence="1">
    <location>
        <begin position="113"/>
        <end position="135"/>
    </location>
</feature>
<evidence type="ECO:0000256" key="1">
    <source>
        <dbReference type="SAM" id="MobiDB-lite"/>
    </source>
</evidence>
<evidence type="ECO:0000256" key="2">
    <source>
        <dbReference type="SAM" id="Phobius"/>
    </source>
</evidence>
<feature type="transmembrane region" description="Helical" evidence="2">
    <location>
        <begin position="20"/>
        <end position="39"/>
    </location>
</feature>
<keyword evidence="4" id="KW-1185">Reference proteome</keyword>
<dbReference type="EMBL" id="SWLB01000007">
    <property type="protein sequence ID" value="KAF3336476.1"/>
    <property type="molecule type" value="Genomic_DNA"/>
</dbReference>
<protein>
    <submittedName>
        <fullName evidence="3">Uncharacterized protein</fullName>
    </submittedName>
</protein>
<dbReference type="Proteomes" id="UP000623129">
    <property type="component" value="Unassembled WGS sequence"/>
</dbReference>
<proteinExistence type="predicted"/>
<keyword evidence="2" id="KW-0812">Transmembrane</keyword>
<dbReference type="AlphaFoldDB" id="A0A833VF41"/>
<gene>
    <name evidence="3" type="ORF">FCM35_KLT19062</name>
</gene>
<reference evidence="3" key="1">
    <citation type="submission" date="2020-01" db="EMBL/GenBank/DDBJ databases">
        <title>Genome sequence of Kobresia littledalei, the first chromosome-level genome in the family Cyperaceae.</title>
        <authorList>
            <person name="Qu G."/>
        </authorList>
    </citation>
    <scope>NUCLEOTIDE SEQUENCE</scope>
    <source>
        <strain evidence="3">C.B.Clarke</strain>
        <tissue evidence="3">Leaf</tissue>
    </source>
</reference>
<name>A0A833VF41_9POAL</name>
<accession>A0A833VF41</accession>
<dbReference type="OrthoDB" id="1902342at2759"/>
<evidence type="ECO:0000313" key="4">
    <source>
        <dbReference type="Proteomes" id="UP000623129"/>
    </source>
</evidence>
<evidence type="ECO:0000313" key="3">
    <source>
        <dbReference type="EMBL" id="KAF3336476.1"/>
    </source>
</evidence>
<keyword evidence="2" id="KW-0472">Membrane</keyword>
<keyword evidence="2" id="KW-1133">Transmembrane helix</keyword>
<organism evidence="3 4">
    <name type="scientific">Carex littledalei</name>
    <dbReference type="NCBI Taxonomy" id="544730"/>
    <lineage>
        <taxon>Eukaryota</taxon>
        <taxon>Viridiplantae</taxon>
        <taxon>Streptophyta</taxon>
        <taxon>Embryophyta</taxon>
        <taxon>Tracheophyta</taxon>
        <taxon>Spermatophyta</taxon>
        <taxon>Magnoliopsida</taxon>
        <taxon>Liliopsida</taxon>
        <taxon>Poales</taxon>
        <taxon>Cyperaceae</taxon>
        <taxon>Cyperoideae</taxon>
        <taxon>Cariceae</taxon>
        <taxon>Carex</taxon>
        <taxon>Carex subgen. Euthyceras</taxon>
    </lineage>
</organism>